<dbReference type="PANTHER" id="PTHR21502:SF8">
    <property type="entry name" value="CILIUM ASSEMBLY PROTEIN DZIP1L"/>
    <property type="match status" value="1"/>
</dbReference>
<sequence length="736" mass="84942">MPGQFSPAEPRSPLVTPLSWSTGPPALPFHFRSRTEPMDWRRLSALDVDRVAREMDINVLQEFITAVTFCDAESERCPHCRGATDPTLLKVLRMSQLSTEYLLHCQDYLSTQVSALEERLQGALSQNQRDTEEQARLEKELQEVKLESRRRKKMISTQQLLLQASANNYHKCQFCEKSFVNYSYLQSHIQRRHPEITDAERQKKKQVEQMEDGIEELKEKLRLTQLKLAAEKEADAHQRQQEQEEQRRRETAEKEAMERWKEEERKKFQQEIQELRQLFLQEFKGMANRSFSIENKLQELESREQSMSPVRGEDEVESERRLVKEKQLKEHMAQKRNEWRKKVKELQNLHQQEKEELQSENVRLQRALTVEHSSSSSLQNLKQQLLSLSSQIKQKDRLIRSHEQKVRGLDVYYTVMSCAVWDSAGLEDSMEAQRKVLESLRGNSKLMKEFRPILEETLEERLEKMGLRKGTKGISKQTLKSLSSVVSAQRLQRTRSQVHLQDLRENLVLELNTRMKDLQKNQNIKSSATHTQRKHRSIYIYTCVNTTVPQKNTTSTQTWKISVRHPLNNRRRKRNYTPPFSSEEDESAEDSAYITSSRGKPSPSTHITPPADQHKPSTELDWSDSDTSEESDQPKGLQAYGTHGSVVQTLTRSLEKQLSSPVTKPAGGVQMFPPATLPSRPSITKQQAVSEEESDLDLSSIEDLTALPTGPHRSSDMGGTSGTSVWSSAASRARVW</sequence>
<feature type="compositionally biased region" description="Polar residues" evidence="13">
    <location>
        <begin position="679"/>
        <end position="689"/>
    </location>
</feature>
<dbReference type="GO" id="GO:0005814">
    <property type="term" value="C:centriole"/>
    <property type="evidence" value="ECO:0007669"/>
    <property type="project" value="UniProtKB-SubCell"/>
</dbReference>
<reference evidence="16" key="2">
    <citation type="journal article" date="2014" name="Nat. Commun.">
        <title>The cavefish genome reveals candidate genes for eye loss.</title>
        <authorList>
            <person name="McGaugh S.E."/>
            <person name="Gross J.B."/>
            <person name="Aken B."/>
            <person name="Blin M."/>
            <person name="Borowsky R."/>
            <person name="Chalopin D."/>
            <person name="Hinaux H."/>
            <person name="Jeffery W.R."/>
            <person name="Keene A."/>
            <person name="Ma L."/>
            <person name="Minx P."/>
            <person name="Murphy D."/>
            <person name="O'Quin K.E."/>
            <person name="Retaux S."/>
            <person name="Rohner N."/>
            <person name="Searle S.M."/>
            <person name="Stahl B.A."/>
            <person name="Tabin C."/>
            <person name="Volff J.N."/>
            <person name="Yoshizawa M."/>
            <person name="Warren W.C."/>
        </authorList>
    </citation>
    <scope>NUCLEOTIDE SEQUENCE [LARGE SCALE GENOMIC DNA]</scope>
    <source>
        <strain evidence="16">female</strain>
    </source>
</reference>
<feature type="compositionally biased region" description="Polar residues" evidence="13">
    <location>
        <begin position="551"/>
        <end position="560"/>
    </location>
</feature>
<dbReference type="InterPro" id="IPR051241">
    <property type="entry name" value="DZIP_RILPL"/>
</dbReference>
<feature type="compositionally biased region" description="Polar residues" evidence="13">
    <location>
        <begin position="593"/>
        <end position="607"/>
    </location>
</feature>
<keyword evidence="8 12" id="KW-0175">Coiled coil</keyword>
<evidence type="ECO:0000256" key="3">
    <source>
        <dbReference type="ARBA" id="ARBA00009131"/>
    </source>
</evidence>
<feature type="region of interest" description="Disordered" evidence="13">
    <location>
        <begin position="300"/>
        <end position="321"/>
    </location>
</feature>
<dbReference type="InParanoid" id="W5K9J1"/>
<evidence type="ECO:0000256" key="4">
    <source>
        <dbReference type="ARBA" id="ARBA00022490"/>
    </source>
</evidence>
<evidence type="ECO:0000313" key="16">
    <source>
        <dbReference type="Proteomes" id="UP000018467"/>
    </source>
</evidence>
<keyword evidence="7" id="KW-0862">Zinc</keyword>
<dbReference type="GO" id="GO:0005737">
    <property type="term" value="C:cytoplasm"/>
    <property type="evidence" value="ECO:0007669"/>
    <property type="project" value="TreeGrafter"/>
</dbReference>
<dbReference type="Bgee" id="ENSAMXG00000004158">
    <property type="expression patterns" value="Expressed in olfactory epithelium and 12 other cell types or tissues"/>
</dbReference>
<evidence type="ECO:0000256" key="6">
    <source>
        <dbReference type="ARBA" id="ARBA00022771"/>
    </source>
</evidence>
<feature type="domain" description="C2H2-type" evidence="14">
    <location>
        <begin position="170"/>
        <end position="193"/>
    </location>
</feature>
<keyword evidence="9" id="KW-0206">Cytoskeleton</keyword>
<comment type="subcellular location">
    <subcellularLocation>
        <location evidence="2">Cytoplasm</location>
        <location evidence="2">Cytoskeleton</location>
        <location evidence="2">Cilium basal body</location>
    </subcellularLocation>
    <subcellularLocation>
        <location evidence="1">Cytoplasm</location>
        <location evidence="1">Cytoskeleton</location>
        <location evidence="1">Microtubule organizing center</location>
        <location evidence="1">Centrosome</location>
        <location evidence="1">Centriole</location>
    </subcellularLocation>
</comment>
<dbReference type="PROSITE" id="PS50157">
    <property type="entry name" value="ZINC_FINGER_C2H2_2"/>
    <property type="match status" value="1"/>
</dbReference>
<dbReference type="AlphaFoldDB" id="W5K9J1"/>
<dbReference type="FunCoup" id="W5K9J1">
    <property type="interactions" value="12"/>
</dbReference>
<keyword evidence="5" id="KW-0479">Metal-binding</keyword>
<evidence type="ECO:0000313" key="15">
    <source>
        <dbReference type="Ensembl" id="ENSAMXP00000004252.2"/>
    </source>
</evidence>
<organism evidence="15 16">
    <name type="scientific">Astyanax mexicanus</name>
    <name type="common">Blind cave fish</name>
    <name type="synonym">Astyanax fasciatus mexicanus</name>
    <dbReference type="NCBI Taxonomy" id="7994"/>
    <lineage>
        <taxon>Eukaryota</taxon>
        <taxon>Metazoa</taxon>
        <taxon>Chordata</taxon>
        <taxon>Craniata</taxon>
        <taxon>Vertebrata</taxon>
        <taxon>Euteleostomi</taxon>
        <taxon>Actinopterygii</taxon>
        <taxon>Neopterygii</taxon>
        <taxon>Teleostei</taxon>
        <taxon>Ostariophysi</taxon>
        <taxon>Characiformes</taxon>
        <taxon>Characoidei</taxon>
        <taxon>Acestrorhamphidae</taxon>
        <taxon>Acestrorhamphinae</taxon>
        <taxon>Astyanax</taxon>
    </lineage>
</organism>
<dbReference type="GO" id="GO:0008270">
    <property type="term" value="F:zinc ion binding"/>
    <property type="evidence" value="ECO:0007669"/>
    <property type="project" value="UniProtKB-KW"/>
</dbReference>
<feature type="region of interest" description="Disordered" evidence="13">
    <location>
        <begin position="231"/>
        <end position="258"/>
    </location>
</feature>
<evidence type="ECO:0000256" key="7">
    <source>
        <dbReference type="ARBA" id="ARBA00022833"/>
    </source>
</evidence>
<feature type="region of interest" description="Disordered" evidence="13">
    <location>
        <begin position="551"/>
        <end position="640"/>
    </location>
</feature>
<dbReference type="Pfam" id="PF13815">
    <property type="entry name" value="Dzip-like_N"/>
    <property type="match status" value="1"/>
</dbReference>
<reference evidence="15" key="3">
    <citation type="submission" date="2025-08" db="UniProtKB">
        <authorList>
            <consortium name="Ensembl"/>
        </authorList>
    </citation>
    <scope>IDENTIFICATION</scope>
</reference>
<dbReference type="PANTHER" id="PTHR21502">
    <property type="entry name" value="ZINC FINGER PROTEIN DZIP1"/>
    <property type="match status" value="1"/>
</dbReference>
<dbReference type="PROSITE" id="PS00028">
    <property type="entry name" value="ZINC_FINGER_C2H2_1"/>
    <property type="match status" value="1"/>
</dbReference>
<evidence type="ECO:0000256" key="12">
    <source>
        <dbReference type="SAM" id="Coils"/>
    </source>
</evidence>
<feature type="compositionally biased region" description="Acidic residues" evidence="13">
    <location>
        <begin position="621"/>
        <end position="631"/>
    </location>
</feature>
<dbReference type="Pfam" id="PF25977">
    <property type="entry name" value="DZIP1"/>
    <property type="match status" value="1"/>
</dbReference>
<keyword evidence="6 11" id="KW-0863">Zinc-finger</keyword>
<keyword evidence="4" id="KW-0963">Cytoplasm</keyword>
<dbReference type="Ensembl" id="ENSAMXT00000004252.2">
    <property type="protein sequence ID" value="ENSAMXP00000004252.2"/>
    <property type="gene ID" value="ENSAMXG00000004158.2"/>
</dbReference>
<evidence type="ECO:0000256" key="13">
    <source>
        <dbReference type="SAM" id="MobiDB-lite"/>
    </source>
</evidence>
<keyword evidence="10" id="KW-0966">Cell projection</keyword>
<feature type="coiled-coil region" evidence="12">
    <location>
        <begin position="329"/>
        <end position="398"/>
    </location>
</feature>
<dbReference type="InterPro" id="IPR058883">
    <property type="entry name" value="DZIP1_dom"/>
</dbReference>
<dbReference type="Proteomes" id="UP000018467">
    <property type="component" value="Unassembled WGS sequence"/>
</dbReference>
<dbReference type="InterPro" id="IPR013087">
    <property type="entry name" value="Znf_C2H2_type"/>
</dbReference>
<comment type="similarity">
    <text evidence="3">Belongs to the DZIP C2H2-type zinc-finger protein family.</text>
</comment>
<dbReference type="HOGENOM" id="CLU_018051_1_0_1"/>
<name>W5K9J1_ASTMX</name>
<accession>W5K9J1</accession>
<evidence type="ECO:0000256" key="11">
    <source>
        <dbReference type="PROSITE-ProRule" id="PRU00042"/>
    </source>
</evidence>
<feature type="compositionally biased region" description="Low complexity" evidence="13">
    <location>
        <begin position="724"/>
        <end position="736"/>
    </location>
</feature>
<dbReference type="GO" id="GO:0060271">
    <property type="term" value="P:cilium assembly"/>
    <property type="evidence" value="ECO:0007669"/>
    <property type="project" value="UniProtKB-ARBA"/>
</dbReference>
<evidence type="ECO:0000256" key="2">
    <source>
        <dbReference type="ARBA" id="ARBA00004120"/>
    </source>
</evidence>
<evidence type="ECO:0000256" key="9">
    <source>
        <dbReference type="ARBA" id="ARBA00023212"/>
    </source>
</evidence>
<reference evidence="16" key="1">
    <citation type="submission" date="2013-03" db="EMBL/GenBank/DDBJ databases">
        <authorList>
            <person name="Jeffery W."/>
            <person name="Warren W."/>
            <person name="Wilson R.K."/>
        </authorList>
    </citation>
    <scope>NUCLEOTIDE SEQUENCE</scope>
    <source>
        <strain evidence="16">female</strain>
    </source>
</reference>
<keyword evidence="16" id="KW-1185">Reference proteome</keyword>
<dbReference type="SMART" id="SM00355">
    <property type="entry name" value="ZnF_C2H2"/>
    <property type="match status" value="1"/>
</dbReference>
<dbReference type="eggNOG" id="ENOG502QRAI">
    <property type="taxonomic scope" value="Eukaryota"/>
</dbReference>
<evidence type="ECO:0000256" key="5">
    <source>
        <dbReference type="ARBA" id="ARBA00022723"/>
    </source>
</evidence>
<protein>
    <submittedName>
        <fullName evidence="15">DAZ interacting zinc finger protein 1-like</fullName>
    </submittedName>
</protein>
<reference evidence="15" key="4">
    <citation type="submission" date="2025-09" db="UniProtKB">
        <authorList>
            <consortium name="Ensembl"/>
        </authorList>
    </citation>
    <scope>IDENTIFICATION</scope>
</reference>
<dbReference type="Gene3D" id="3.30.160.60">
    <property type="entry name" value="Classic Zinc Finger"/>
    <property type="match status" value="1"/>
</dbReference>
<dbReference type="GeneTree" id="ENSGT00940000160898"/>
<evidence type="ECO:0000256" key="8">
    <source>
        <dbReference type="ARBA" id="ARBA00023054"/>
    </source>
</evidence>
<proteinExistence type="inferred from homology"/>
<dbReference type="STRING" id="7994.ENSAMXP00000004252"/>
<dbReference type="GO" id="GO:0036064">
    <property type="term" value="C:ciliary basal body"/>
    <property type="evidence" value="ECO:0007669"/>
    <property type="project" value="TreeGrafter"/>
</dbReference>
<feature type="coiled-coil region" evidence="12">
    <location>
        <begin position="113"/>
        <end position="147"/>
    </location>
</feature>
<dbReference type="InterPro" id="IPR032714">
    <property type="entry name" value="DZIP1_N"/>
</dbReference>
<evidence type="ECO:0000259" key="14">
    <source>
        <dbReference type="PROSITE" id="PS50157"/>
    </source>
</evidence>
<evidence type="ECO:0000256" key="1">
    <source>
        <dbReference type="ARBA" id="ARBA00004114"/>
    </source>
</evidence>
<feature type="region of interest" description="Disordered" evidence="13">
    <location>
        <begin position="656"/>
        <end position="736"/>
    </location>
</feature>
<evidence type="ECO:0000256" key="10">
    <source>
        <dbReference type="ARBA" id="ARBA00023273"/>
    </source>
</evidence>